<dbReference type="Pfam" id="PF17932">
    <property type="entry name" value="TetR_C_24"/>
    <property type="match status" value="1"/>
</dbReference>
<dbReference type="SUPFAM" id="SSF46689">
    <property type="entry name" value="Homeodomain-like"/>
    <property type="match status" value="1"/>
</dbReference>
<keyword evidence="3 5" id="KW-0238">DNA-binding</keyword>
<dbReference type="SUPFAM" id="SSF48498">
    <property type="entry name" value="Tetracyclin repressor-like, C-terminal domain"/>
    <property type="match status" value="1"/>
</dbReference>
<evidence type="ECO:0000259" key="6">
    <source>
        <dbReference type="PROSITE" id="PS50977"/>
    </source>
</evidence>
<dbReference type="RefSeq" id="WP_138647662.1">
    <property type="nucleotide sequence ID" value="NZ_VCKW01000142.1"/>
</dbReference>
<dbReference type="PROSITE" id="PS50977">
    <property type="entry name" value="HTH_TETR_2"/>
    <property type="match status" value="1"/>
</dbReference>
<dbReference type="Pfam" id="PF00440">
    <property type="entry name" value="TetR_N"/>
    <property type="match status" value="1"/>
</dbReference>
<keyword evidence="2" id="KW-0805">Transcription regulation</keyword>
<dbReference type="InterPro" id="IPR009057">
    <property type="entry name" value="Homeodomain-like_sf"/>
</dbReference>
<proteinExistence type="predicted"/>
<organism evidence="7 8">
    <name type="scientific">Actinomadura soli</name>
    <dbReference type="NCBI Taxonomy" id="2508997"/>
    <lineage>
        <taxon>Bacteria</taxon>
        <taxon>Bacillati</taxon>
        <taxon>Actinomycetota</taxon>
        <taxon>Actinomycetes</taxon>
        <taxon>Streptosporangiales</taxon>
        <taxon>Thermomonosporaceae</taxon>
        <taxon>Actinomadura</taxon>
    </lineage>
</organism>
<accession>A0A5C4J8T5</accession>
<evidence type="ECO:0000256" key="5">
    <source>
        <dbReference type="PROSITE-ProRule" id="PRU00335"/>
    </source>
</evidence>
<keyword evidence="4" id="KW-0804">Transcription</keyword>
<keyword evidence="1" id="KW-0678">Repressor</keyword>
<dbReference type="InterPro" id="IPR001647">
    <property type="entry name" value="HTH_TetR"/>
</dbReference>
<protein>
    <submittedName>
        <fullName evidence="7">TetR/AcrR family transcriptional regulator</fullName>
    </submittedName>
</protein>
<reference evidence="7 8" key="1">
    <citation type="submission" date="2019-05" db="EMBL/GenBank/DDBJ databases">
        <title>Draft genome sequence of Actinomadura sp. 14C53.</title>
        <authorList>
            <person name="Saricaoglu S."/>
            <person name="Isik K."/>
        </authorList>
    </citation>
    <scope>NUCLEOTIDE SEQUENCE [LARGE SCALE GENOMIC DNA]</scope>
    <source>
        <strain evidence="7 8">14C53</strain>
    </source>
</reference>
<feature type="domain" description="HTH tetR-type" evidence="6">
    <location>
        <begin position="42"/>
        <end position="102"/>
    </location>
</feature>
<dbReference type="InterPro" id="IPR041490">
    <property type="entry name" value="KstR2_TetR_C"/>
</dbReference>
<dbReference type="AlphaFoldDB" id="A0A5C4J8T5"/>
<evidence type="ECO:0000256" key="3">
    <source>
        <dbReference type="ARBA" id="ARBA00023125"/>
    </source>
</evidence>
<dbReference type="GO" id="GO:0000976">
    <property type="term" value="F:transcription cis-regulatory region binding"/>
    <property type="evidence" value="ECO:0007669"/>
    <property type="project" value="TreeGrafter"/>
</dbReference>
<name>A0A5C4J8T5_9ACTN</name>
<dbReference type="InterPro" id="IPR036271">
    <property type="entry name" value="Tet_transcr_reg_TetR-rel_C_sf"/>
</dbReference>
<keyword evidence="8" id="KW-1185">Reference proteome</keyword>
<sequence length="243" mass="27292">MGFRDAALGRLSGHAESMKGMMILSVSQGRQRTATKSRVAGEQRWEEIVEAAAKIFSQKGYEATSLQDIANTVGILKGSMYYYFKNKEDLLFELVQRALDAHQPSLVEEPEIAEAAAPVRLRAFIRRWMALNRKQRLWRGVAESEFGRLRGKRLKEVIAERDKFSAFAKEIIEQGMRDGDFDSGVDPSVVTSTLFELMNTTQTWFKPSGRLSYAELADWYATFFIRGLGGSDELVAKSSGETG</sequence>
<dbReference type="PANTHER" id="PTHR30055:SF175">
    <property type="entry name" value="HTH-TYPE TRANSCRIPTIONAL REPRESSOR KSTR2"/>
    <property type="match status" value="1"/>
</dbReference>
<dbReference type="GO" id="GO:0003700">
    <property type="term" value="F:DNA-binding transcription factor activity"/>
    <property type="evidence" value="ECO:0007669"/>
    <property type="project" value="TreeGrafter"/>
</dbReference>
<evidence type="ECO:0000256" key="1">
    <source>
        <dbReference type="ARBA" id="ARBA00022491"/>
    </source>
</evidence>
<evidence type="ECO:0000313" key="7">
    <source>
        <dbReference type="EMBL" id="TMQ93623.1"/>
    </source>
</evidence>
<evidence type="ECO:0000313" key="8">
    <source>
        <dbReference type="Proteomes" id="UP000309174"/>
    </source>
</evidence>
<gene>
    <name evidence="7" type="ORF">ETD83_25070</name>
</gene>
<comment type="caution">
    <text evidence="7">The sequence shown here is derived from an EMBL/GenBank/DDBJ whole genome shotgun (WGS) entry which is preliminary data.</text>
</comment>
<evidence type="ECO:0000256" key="4">
    <source>
        <dbReference type="ARBA" id="ARBA00023163"/>
    </source>
</evidence>
<feature type="DNA-binding region" description="H-T-H motif" evidence="5">
    <location>
        <begin position="65"/>
        <end position="84"/>
    </location>
</feature>
<dbReference type="PANTHER" id="PTHR30055">
    <property type="entry name" value="HTH-TYPE TRANSCRIPTIONAL REGULATOR RUTR"/>
    <property type="match status" value="1"/>
</dbReference>
<evidence type="ECO:0000256" key="2">
    <source>
        <dbReference type="ARBA" id="ARBA00023015"/>
    </source>
</evidence>
<dbReference type="PRINTS" id="PR00455">
    <property type="entry name" value="HTHTETR"/>
</dbReference>
<dbReference type="InterPro" id="IPR050109">
    <property type="entry name" value="HTH-type_TetR-like_transc_reg"/>
</dbReference>
<dbReference type="Gene3D" id="1.10.10.60">
    <property type="entry name" value="Homeodomain-like"/>
    <property type="match status" value="1"/>
</dbReference>
<dbReference type="Proteomes" id="UP000309174">
    <property type="component" value="Unassembled WGS sequence"/>
</dbReference>
<dbReference type="EMBL" id="VCKW01000142">
    <property type="protein sequence ID" value="TMQ93623.1"/>
    <property type="molecule type" value="Genomic_DNA"/>
</dbReference>
<dbReference type="Gene3D" id="1.10.357.10">
    <property type="entry name" value="Tetracycline Repressor, domain 2"/>
    <property type="match status" value="1"/>
</dbReference>
<dbReference type="OrthoDB" id="3190535at2"/>